<protein>
    <recommendedName>
        <fullName evidence="4">Transmembrane protein</fullName>
    </recommendedName>
</protein>
<feature type="transmembrane region" description="Helical" evidence="1">
    <location>
        <begin position="15"/>
        <end position="34"/>
    </location>
</feature>
<keyword evidence="3" id="KW-1185">Reference proteome</keyword>
<organism evidence="2 3">
    <name type="scientific">Methylocystis iwaonis</name>
    <dbReference type="NCBI Taxonomy" id="2885079"/>
    <lineage>
        <taxon>Bacteria</taxon>
        <taxon>Pseudomonadati</taxon>
        <taxon>Pseudomonadota</taxon>
        <taxon>Alphaproteobacteria</taxon>
        <taxon>Hyphomicrobiales</taxon>
        <taxon>Methylocystaceae</taxon>
        <taxon>Methylocystis</taxon>
    </lineage>
</organism>
<accession>A0ABM8EBU1</accession>
<dbReference type="Proteomes" id="UP001317629">
    <property type="component" value="Chromosome"/>
</dbReference>
<evidence type="ECO:0000313" key="3">
    <source>
        <dbReference type="Proteomes" id="UP001317629"/>
    </source>
</evidence>
<dbReference type="RefSeq" id="WP_281928902.1">
    <property type="nucleotide sequence ID" value="NZ_AP027142.1"/>
</dbReference>
<proteinExistence type="predicted"/>
<keyword evidence="1" id="KW-0472">Membrane</keyword>
<gene>
    <name evidence="2" type="ORF">SS37A_29930</name>
</gene>
<feature type="transmembrane region" description="Helical" evidence="1">
    <location>
        <begin position="68"/>
        <end position="90"/>
    </location>
</feature>
<keyword evidence="1" id="KW-0812">Transmembrane</keyword>
<evidence type="ECO:0000256" key="1">
    <source>
        <dbReference type="SAM" id="Phobius"/>
    </source>
</evidence>
<evidence type="ECO:0008006" key="4">
    <source>
        <dbReference type="Google" id="ProtNLM"/>
    </source>
</evidence>
<dbReference type="EMBL" id="AP027142">
    <property type="protein sequence ID" value="BDV35464.1"/>
    <property type="molecule type" value="Genomic_DNA"/>
</dbReference>
<name>A0ABM8EBU1_9HYPH</name>
<sequence>MEQVNAFLGWLKPRLARAFWFTLALLFLIESWLWDHLKDGLHALERWLGVERLEPWLKALVARLSPPMALALFVGPIAGILPLKIAALALLAHGHILAGVGVILLAKMLALGVEAFLFDICRDKLLQMQWFARFYSTVLDIRAWASRLVKPYKERLVEGLGRLRATLASYLGGDGELLRKQIARLRALVKSRGAA</sequence>
<evidence type="ECO:0000313" key="2">
    <source>
        <dbReference type="EMBL" id="BDV35464.1"/>
    </source>
</evidence>
<feature type="transmembrane region" description="Helical" evidence="1">
    <location>
        <begin position="96"/>
        <end position="118"/>
    </location>
</feature>
<reference evidence="2 3" key="1">
    <citation type="journal article" date="2023" name="Int. J. Syst. Evol. Microbiol.">
        <title>Methylocystis iwaonis sp. nov., a type II methane-oxidizing bacterium from surface soil of a rice paddy field in Japan, and emended description of the genus Methylocystis (ex Whittenbury et al. 1970) Bowman et al. 1993.</title>
        <authorList>
            <person name="Kaise H."/>
            <person name="Sawadogo J.B."/>
            <person name="Alam M.S."/>
            <person name="Ueno C."/>
            <person name="Dianou D."/>
            <person name="Shinjo R."/>
            <person name="Asakawa S."/>
        </authorList>
    </citation>
    <scope>NUCLEOTIDE SEQUENCE [LARGE SCALE GENOMIC DNA]</scope>
    <source>
        <strain evidence="2 3">SS37A-Re</strain>
    </source>
</reference>
<keyword evidence="1" id="KW-1133">Transmembrane helix</keyword>